<evidence type="ECO:0000256" key="3">
    <source>
        <dbReference type="SAM" id="MobiDB-lite"/>
    </source>
</evidence>
<organism evidence="5 6">
    <name type="scientific">Rhodanobacter denitrificans</name>
    <dbReference type="NCBI Taxonomy" id="666685"/>
    <lineage>
        <taxon>Bacteria</taxon>
        <taxon>Pseudomonadati</taxon>
        <taxon>Pseudomonadota</taxon>
        <taxon>Gammaproteobacteria</taxon>
        <taxon>Lysobacterales</taxon>
        <taxon>Rhodanobacteraceae</taxon>
        <taxon>Rhodanobacter</taxon>
    </lineage>
</organism>
<dbReference type="Gene3D" id="1.10.10.10">
    <property type="entry name" value="Winged helix-like DNA-binding domain superfamily/Winged helix DNA-binding domain"/>
    <property type="match status" value="1"/>
</dbReference>
<protein>
    <recommendedName>
        <fullName evidence="4">OmpR/PhoB-type domain-containing protein</fullName>
    </recommendedName>
</protein>
<dbReference type="Pfam" id="PF00486">
    <property type="entry name" value="Trans_reg_C"/>
    <property type="match status" value="1"/>
</dbReference>
<dbReference type="GO" id="GO:0000160">
    <property type="term" value="P:phosphorelay signal transduction system"/>
    <property type="evidence" value="ECO:0007669"/>
    <property type="project" value="InterPro"/>
</dbReference>
<feature type="region of interest" description="Disordered" evidence="3">
    <location>
        <begin position="160"/>
        <end position="180"/>
    </location>
</feature>
<dbReference type="PROSITE" id="PS51755">
    <property type="entry name" value="OMPR_PHOB"/>
    <property type="match status" value="1"/>
</dbReference>
<dbReference type="GO" id="GO:0003677">
    <property type="term" value="F:DNA binding"/>
    <property type="evidence" value="ECO:0007669"/>
    <property type="project" value="UniProtKB-UniRule"/>
</dbReference>
<dbReference type="InterPro" id="IPR036388">
    <property type="entry name" value="WH-like_DNA-bd_sf"/>
</dbReference>
<gene>
    <name evidence="5" type="ORF">DI564_00925</name>
</gene>
<dbReference type="CDD" id="cd00383">
    <property type="entry name" value="trans_reg_C"/>
    <property type="match status" value="1"/>
</dbReference>
<keyword evidence="1 2" id="KW-0238">DNA-binding</keyword>
<comment type="caution">
    <text evidence="5">The sequence shown here is derived from an EMBL/GenBank/DDBJ whole genome shotgun (WGS) entry which is preliminary data.</text>
</comment>
<dbReference type="EMBL" id="QFPO01000001">
    <property type="protein sequence ID" value="PZQ19837.1"/>
    <property type="molecule type" value="Genomic_DNA"/>
</dbReference>
<evidence type="ECO:0000256" key="2">
    <source>
        <dbReference type="PROSITE-ProRule" id="PRU01091"/>
    </source>
</evidence>
<evidence type="ECO:0000313" key="6">
    <source>
        <dbReference type="Proteomes" id="UP000249046"/>
    </source>
</evidence>
<dbReference type="AlphaFoldDB" id="A0A2W5MIV2"/>
<dbReference type="Gene3D" id="1.25.40.10">
    <property type="entry name" value="Tetratricopeptide repeat domain"/>
    <property type="match status" value="1"/>
</dbReference>
<dbReference type="SUPFAM" id="SSF46894">
    <property type="entry name" value="C-terminal effector domain of the bipartite response regulators"/>
    <property type="match status" value="1"/>
</dbReference>
<proteinExistence type="predicted"/>
<name>A0A2W5MIV2_9GAMM</name>
<evidence type="ECO:0000313" key="5">
    <source>
        <dbReference type="EMBL" id="PZQ19837.1"/>
    </source>
</evidence>
<evidence type="ECO:0000259" key="4">
    <source>
        <dbReference type="PROSITE" id="PS51755"/>
    </source>
</evidence>
<dbReference type="Proteomes" id="UP000249046">
    <property type="component" value="Unassembled WGS sequence"/>
</dbReference>
<dbReference type="SUPFAM" id="SSF48452">
    <property type="entry name" value="TPR-like"/>
    <property type="match status" value="1"/>
</dbReference>
<dbReference type="GO" id="GO:0006355">
    <property type="term" value="P:regulation of DNA-templated transcription"/>
    <property type="evidence" value="ECO:0007669"/>
    <property type="project" value="InterPro"/>
</dbReference>
<reference evidence="5 6" key="1">
    <citation type="submission" date="2017-08" db="EMBL/GenBank/DDBJ databases">
        <title>Infants hospitalized years apart are colonized by the same room-sourced microbial strains.</title>
        <authorList>
            <person name="Brooks B."/>
            <person name="Olm M.R."/>
            <person name="Firek B.A."/>
            <person name="Baker R."/>
            <person name="Thomas B.C."/>
            <person name="Morowitz M.J."/>
            <person name="Banfield J.F."/>
        </authorList>
    </citation>
    <scope>NUCLEOTIDE SEQUENCE [LARGE SCALE GENOMIC DNA]</scope>
    <source>
        <strain evidence="5">S2_005_003_R2_42</strain>
    </source>
</reference>
<dbReference type="SMART" id="SM00862">
    <property type="entry name" value="Trans_reg_C"/>
    <property type="match status" value="1"/>
</dbReference>
<dbReference type="InterPro" id="IPR001867">
    <property type="entry name" value="OmpR/PhoB-type_DNA-bd"/>
</dbReference>
<sequence length="823" mass="87555">MGRVLSVSWTGTARHDAGVPGNATIATRHGRAIAFACWPDAPRSRASMSRRALGDNVRMRFSFGLWTFDSFTRDVDQGGVRVAVPRRVFDCLIYLIEHRDRAVGRDELVAAVWGRVDVADVQVSQLIARSRRLIGDDAQSQHAIRTVAGFGYRWVMPLASTPEDETEPPQTRPVLTPGPADDVAAEGNVVRRPLLPWLLAVLFAAAVLAGVLLQRSARVPAAAPADTVTAAREQPLVVLPLAVEGAPEAVWIELGAMDLIADRLRRAGLPVPSSESVLAALHEARRERSAPDEARLAAILGSTQFVRGRARPVTGGWEIVLQIGADDGPGLRVEAVRAEVIDGVQAASAQLLAALGHAGDEADGGDPDERAQRIQAAVLAGRFDTARDLLDGAPETARASPRLRLLAAEIAYHGGDVAAAREQLAQLAERSDLDAAMRLRVLIARGMLALREDDCASAERSFDAALSLPAALRPGPNPAHALAGRGLARSCLERYAAAADDLGLARLRFEAAGDRLGIARADNYLGLLDARRRRGEAALKHFESALATYDAFGVVDAQRAALSGILMLRAEQLQWHEALGAAGRLGALRARVSDPVQRRILDADRARALVGVGRYGEAEALLAGDGSGEPGEAAAHLDAMRADLAWRRGQPELARQVAARALAGWPPHEDEERRAWIAWIAATAADAKAPPAEPAHPLQLLAAAQRATRDGDRERAESQLRDALAAAEARATPATVARVAIDYVHWLLDGGRSDDAAAVAGRITGWAERDFDCALLRVALFHARGEAEAWARALAQARALAGERAIPAALQIAPAAAASLAIH</sequence>
<dbReference type="InterPro" id="IPR011990">
    <property type="entry name" value="TPR-like_helical_dom_sf"/>
</dbReference>
<feature type="domain" description="OmpR/PhoB-type" evidence="4">
    <location>
        <begin position="58"/>
        <end position="156"/>
    </location>
</feature>
<feature type="DNA-binding region" description="OmpR/PhoB-type" evidence="2">
    <location>
        <begin position="58"/>
        <end position="156"/>
    </location>
</feature>
<evidence type="ECO:0000256" key="1">
    <source>
        <dbReference type="ARBA" id="ARBA00023125"/>
    </source>
</evidence>
<dbReference type="InterPro" id="IPR016032">
    <property type="entry name" value="Sig_transdc_resp-reg_C-effctor"/>
</dbReference>
<accession>A0A2W5MIV2</accession>